<dbReference type="EMBL" id="JNBR01000090">
    <property type="protein sequence ID" value="OQR98067.1"/>
    <property type="molecule type" value="Genomic_DNA"/>
</dbReference>
<dbReference type="AlphaFoldDB" id="A0A1V9ZJC6"/>
<keyword evidence="2" id="KW-1185">Reference proteome</keyword>
<protein>
    <submittedName>
        <fullName evidence="1">Uncharacterized protein</fullName>
    </submittedName>
</protein>
<organism evidence="1 2">
    <name type="scientific">Achlya hypogyna</name>
    <name type="common">Oomycete</name>
    <name type="synonym">Protoachlya hypogyna</name>
    <dbReference type="NCBI Taxonomy" id="1202772"/>
    <lineage>
        <taxon>Eukaryota</taxon>
        <taxon>Sar</taxon>
        <taxon>Stramenopiles</taxon>
        <taxon>Oomycota</taxon>
        <taxon>Saprolegniomycetes</taxon>
        <taxon>Saprolegniales</taxon>
        <taxon>Achlyaceae</taxon>
        <taxon>Achlya</taxon>
    </lineage>
</organism>
<evidence type="ECO:0000313" key="1">
    <source>
        <dbReference type="EMBL" id="OQR98067.1"/>
    </source>
</evidence>
<dbReference type="Proteomes" id="UP000243579">
    <property type="component" value="Unassembled WGS sequence"/>
</dbReference>
<name>A0A1V9ZJC6_ACHHY</name>
<accession>A0A1V9ZJC6</accession>
<reference evidence="1 2" key="1">
    <citation type="journal article" date="2014" name="Genome Biol. Evol.">
        <title>The secreted proteins of Achlya hypogyna and Thraustotheca clavata identify the ancestral oomycete secretome and reveal gene acquisitions by horizontal gene transfer.</title>
        <authorList>
            <person name="Misner I."/>
            <person name="Blouin N."/>
            <person name="Leonard G."/>
            <person name="Richards T.A."/>
            <person name="Lane C.E."/>
        </authorList>
    </citation>
    <scope>NUCLEOTIDE SEQUENCE [LARGE SCALE GENOMIC DNA]</scope>
    <source>
        <strain evidence="1 2">ATCC 48635</strain>
    </source>
</reference>
<proteinExistence type="predicted"/>
<sequence length="145" mass="16506">MEIASDVRELLVGLKEPNTVAEQQVFEEIQDKHQEFCDFMHKFLARVADLALALSPEARVFFYQLQRSIYQDWTSTITECAFFSSPSSPATLACKLARYESVADQCMGSPSEELSQCSCKLIETNSNPSLEQCLKLYEQHLHHAH</sequence>
<evidence type="ECO:0000313" key="2">
    <source>
        <dbReference type="Proteomes" id="UP000243579"/>
    </source>
</evidence>
<dbReference type="OrthoDB" id="58663at2759"/>
<gene>
    <name evidence="1" type="ORF">ACHHYP_09185</name>
</gene>
<comment type="caution">
    <text evidence="1">The sequence shown here is derived from an EMBL/GenBank/DDBJ whole genome shotgun (WGS) entry which is preliminary data.</text>
</comment>